<dbReference type="RefSeq" id="WP_094831063.1">
    <property type="nucleotide sequence ID" value="NZ_NEVR01000001.1"/>
</dbReference>
<reference evidence="2 3" key="1">
    <citation type="submission" date="2017-05" db="EMBL/GenBank/DDBJ databases">
        <title>Complete and WGS of Bordetella genogroups.</title>
        <authorList>
            <person name="Spilker T."/>
            <person name="Lipuma J."/>
        </authorList>
    </citation>
    <scope>NUCLEOTIDE SEQUENCE [LARGE SCALE GENOMIC DNA]</scope>
    <source>
        <strain evidence="2 3">AU9795</strain>
    </source>
</reference>
<evidence type="ECO:0000313" key="3">
    <source>
        <dbReference type="Proteomes" id="UP000216354"/>
    </source>
</evidence>
<keyword evidence="3" id="KW-1185">Reference proteome</keyword>
<organism evidence="2 3">
    <name type="scientific">Bordetella genomosp. 1</name>
    <dbReference type="NCBI Taxonomy" id="1395607"/>
    <lineage>
        <taxon>Bacteria</taxon>
        <taxon>Pseudomonadati</taxon>
        <taxon>Pseudomonadota</taxon>
        <taxon>Betaproteobacteria</taxon>
        <taxon>Burkholderiales</taxon>
        <taxon>Alcaligenaceae</taxon>
        <taxon>Bordetella</taxon>
    </lineage>
</organism>
<name>A0ABX4F5Y7_9BORD</name>
<comment type="caution">
    <text evidence="2">The sequence shown here is derived from an EMBL/GenBank/DDBJ whole genome shotgun (WGS) entry which is preliminary data.</text>
</comment>
<dbReference type="EMBL" id="NEVR01000001">
    <property type="protein sequence ID" value="OZI69138.1"/>
    <property type="molecule type" value="Genomic_DNA"/>
</dbReference>
<dbReference type="InterPro" id="IPR005358">
    <property type="entry name" value="Puta_zinc/iron-chelating_dom"/>
</dbReference>
<feature type="region of interest" description="Disordered" evidence="1">
    <location>
        <begin position="124"/>
        <end position="160"/>
    </location>
</feature>
<evidence type="ECO:0000256" key="1">
    <source>
        <dbReference type="SAM" id="MobiDB-lite"/>
    </source>
</evidence>
<sequence length="160" mass="16785">MSHPPLLPASLEGVSFDPNPCLSCGACCAHFRVSFYCGEIAGDDGGLVPPELVTQIGPLRACMKGTEQGGGRCVSLRGELGQPGISCDIYPLRPTPCREFEVWAPDGEVNPDCQRLRLALGLTPLAPRPDAGNDPIGPADDGPDERGPNNPLHPGHPRAA</sequence>
<proteinExistence type="predicted"/>
<gene>
    <name evidence="2" type="ORF">CAL27_06765</name>
</gene>
<dbReference type="Pfam" id="PF03692">
    <property type="entry name" value="CxxCxxCC"/>
    <property type="match status" value="1"/>
</dbReference>
<dbReference type="Proteomes" id="UP000216354">
    <property type="component" value="Unassembled WGS sequence"/>
</dbReference>
<protein>
    <submittedName>
        <fullName evidence="2">Zinc/iron-chelating domain-containing protein</fullName>
    </submittedName>
</protein>
<evidence type="ECO:0000313" key="2">
    <source>
        <dbReference type="EMBL" id="OZI69138.1"/>
    </source>
</evidence>
<accession>A0ABX4F5Y7</accession>